<keyword evidence="4 5" id="KW-0720">Serine protease</keyword>
<dbReference type="SUPFAM" id="SSF52743">
    <property type="entry name" value="Subtilisin-like"/>
    <property type="match status" value="1"/>
</dbReference>
<dbReference type="RefSeq" id="WP_183878085.1">
    <property type="nucleotide sequence ID" value="NZ_JACHCE010000001.1"/>
</dbReference>
<evidence type="ECO:0000313" key="9">
    <source>
        <dbReference type="Proteomes" id="UP000537204"/>
    </source>
</evidence>
<keyword evidence="3 5" id="KW-0378">Hydrolase</keyword>
<evidence type="ECO:0000313" key="8">
    <source>
        <dbReference type="EMBL" id="MBB5634340.1"/>
    </source>
</evidence>
<accession>A0A7W8ZI49</accession>
<evidence type="ECO:0000256" key="1">
    <source>
        <dbReference type="ARBA" id="ARBA00011073"/>
    </source>
</evidence>
<comment type="caution">
    <text evidence="8">The sequence shown here is derived from an EMBL/GenBank/DDBJ whole genome shotgun (WGS) entry which is preliminary data.</text>
</comment>
<dbReference type="PANTHER" id="PTHR43806:SF11">
    <property type="entry name" value="CEREVISIN-RELATED"/>
    <property type="match status" value="1"/>
</dbReference>
<dbReference type="AlphaFoldDB" id="A0A7W8ZI49"/>
<dbReference type="Proteomes" id="UP000537204">
    <property type="component" value="Unassembled WGS sequence"/>
</dbReference>
<reference evidence="8 9" key="1">
    <citation type="submission" date="2020-08" db="EMBL/GenBank/DDBJ databases">
        <title>Genomic Encyclopedia of Type Strains, Phase IV (KMG-V): Genome sequencing to study the core and pangenomes of soil and plant-associated prokaryotes.</title>
        <authorList>
            <person name="Whitman W."/>
        </authorList>
    </citation>
    <scope>NUCLEOTIDE SEQUENCE [LARGE SCALE GENOMIC DNA]</scope>
    <source>
        <strain evidence="8 9">S3M1</strain>
    </source>
</reference>
<dbReference type="PROSITE" id="PS51257">
    <property type="entry name" value="PROKAR_LIPOPROTEIN"/>
    <property type="match status" value="1"/>
</dbReference>
<proteinExistence type="inferred from homology"/>
<protein>
    <recommendedName>
        <fullName evidence="7">Peptidase S8/S53 domain-containing protein</fullName>
    </recommendedName>
</protein>
<dbReference type="PROSITE" id="PS51892">
    <property type="entry name" value="SUBTILASE"/>
    <property type="match status" value="1"/>
</dbReference>
<dbReference type="PRINTS" id="PR00723">
    <property type="entry name" value="SUBTILISIN"/>
</dbReference>
<evidence type="ECO:0000256" key="3">
    <source>
        <dbReference type="ARBA" id="ARBA00022801"/>
    </source>
</evidence>
<dbReference type="PANTHER" id="PTHR43806">
    <property type="entry name" value="PEPTIDASE S8"/>
    <property type="match status" value="1"/>
</dbReference>
<comment type="similarity">
    <text evidence="1 5">Belongs to the peptidase S8 family.</text>
</comment>
<organism evidence="8 9">
    <name type="scientific">Pedobacter cryoconitis</name>
    <dbReference type="NCBI Taxonomy" id="188932"/>
    <lineage>
        <taxon>Bacteria</taxon>
        <taxon>Pseudomonadati</taxon>
        <taxon>Bacteroidota</taxon>
        <taxon>Sphingobacteriia</taxon>
        <taxon>Sphingobacteriales</taxon>
        <taxon>Sphingobacteriaceae</taxon>
        <taxon>Pedobacter</taxon>
    </lineage>
</organism>
<feature type="signal peptide" evidence="6">
    <location>
        <begin position="1"/>
        <end position="23"/>
    </location>
</feature>
<evidence type="ECO:0000259" key="7">
    <source>
        <dbReference type="Pfam" id="PF00082"/>
    </source>
</evidence>
<feature type="chain" id="PRO_5031131785" description="Peptidase S8/S53 domain-containing protein" evidence="6">
    <location>
        <begin position="24"/>
        <end position="546"/>
    </location>
</feature>
<dbReference type="Gene3D" id="3.40.50.200">
    <property type="entry name" value="Peptidase S8/S53 domain"/>
    <property type="match status" value="1"/>
</dbReference>
<feature type="active site" description="Charge relay system" evidence="5">
    <location>
        <position position="490"/>
    </location>
</feature>
<keyword evidence="2 5" id="KW-0645">Protease</keyword>
<feature type="active site" description="Charge relay system" evidence="5">
    <location>
        <position position="255"/>
    </location>
</feature>
<name>A0A7W8ZI49_9SPHI</name>
<evidence type="ECO:0000256" key="2">
    <source>
        <dbReference type="ARBA" id="ARBA00022670"/>
    </source>
</evidence>
<evidence type="ECO:0000256" key="5">
    <source>
        <dbReference type="PROSITE-ProRule" id="PRU01240"/>
    </source>
</evidence>
<dbReference type="Pfam" id="PF00082">
    <property type="entry name" value="Peptidase_S8"/>
    <property type="match status" value="1"/>
</dbReference>
<dbReference type="CDD" id="cd00306">
    <property type="entry name" value="Peptidases_S8_S53"/>
    <property type="match status" value="1"/>
</dbReference>
<gene>
    <name evidence="8" type="ORF">HDE68_000225</name>
</gene>
<evidence type="ECO:0000256" key="6">
    <source>
        <dbReference type="SAM" id="SignalP"/>
    </source>
</evidence>
<dbReference type="InterPro" id="IPR015500">
    <property type="entry name" value="Peptidase_S8_subtilisin-rel"/>
</dbReference>
<dbReference type="InterPro" id="IPR000209">
    <property type="entry name" value="Peptidase_S8/S53_dom"/>
</dbReference>
<sequence length="546" mass="58229">MKNNTRSAAILCATLLITFASCRKDNLSNNSQDPSNQKDKIYTVQEINAVIQSSLQKNGRFNWQEQSDELLFSAIIHGDSLVSVGYGNPQTNSTTNTESLNPEPQMTNISLSEARKAGVNIDGIKTELLQQVRNDEGIKSNAVTTESYKDVLQYESPVLTSMVIKIGKLRTLQDLRKSKAIRYVEPADYNKNLMKSRTALATQTMSSGGGDPAELPGWFIQGSGEPLIPKSFGDQKIPDAWKVSTGKGITVGLIDNGPYSTQTAFSPQEFNSGGTGRTIALFGTFKGNSSGSNDGVYANADDMTIGHGTGMATLISAPKKAGLPVGIAYNCNLVSYRGTDFVALWSSKQQQGVANALIKLADDDKVKIISMSNGWIFDISVLADAVKYAKSKGKLIFAAAGTSIKPIDLGFFVIDIPKSVGVIFPASMSEAIAVTGTDYSSTGKLVSCKECHEGDKVLFTSTTATSAGVNNAVPVYQETPGKYGFSGSSSAATAINAGIAALVWSSHPTWTGKQVLQRMTESAKLYPNKDAKLGYGPIDVLKAVQP</sequence>
<dbReference type="InterPro" id="IPR050131">
    <property type="entry name" value="Peptidase_S8_subtilisin-like"/>
</dbReference>
<dbReference type="InterPro" id="IPR036852">
    <property type="entry name" value="Peptidase_S8/S53_dom_sf"/>
</dbReference>
<evidence type="ECO:0000256" key="4">
    <source>
        <dbReference type="ARBA" id="ARBA00022825"/>
    </source>
</evidence>
<feature type="active site" description="Charge relay system" evidence="5">
    <location>
        <position position="307"/>
    </location>
</feature>
<keyword evidence="6" id="KW-0732">Signal</keyword>
<dbReference type="GO" id="GO:0006508">
    <property type="term" value="P:proteolysis"/>
    <property type="evidence" value="ECO:0007669"/>
    <property type="project" value="UniProtKB-KW"/>
</dbReference>
<feature type="domain" description="Peptidase S8/S53" evidence="7">
    <location>
        <begin position="246"/>
        <end position="536"/>
    </location>
</feature>
<dbReference type="GO" id="GO:0004252">
    <property type="term" value="F:serine-type endopeptidase activity"/>
    <property type="evidence" value="ECO:0007669"/>
    <property type="project" value="UniProtKB-UniRule"/>
</dbReference>
<dbReference type="EMBL" id="JACHCE010000001">
    <property type="protein sequence ID" value="MBB5634340.1"/>
    <property type="molecule type" value="Genomic_DNA"/>
</dbReference>